<evidence type="ECO:0000313" key="6">
    <source>
        <dbReference type="EMBL" id="TSD13857.1"/>
    </source>
</evidence>
<keyword evidence="3" id="KW-0479">Metal-binding</keyword>
<evidence type="ECO:0000256" key="3">
    <source>
        <dbReference type="ARBA" id="ARBA00022723"/>
    </source>
</evidence>
<dbReference type="Gene3D" id="3.55.10.10">
    <property type="entry name" value="Archease domain"/>
    <property type="match status" value="1"/>
</dbReference>
<evidence type="ECO:0000256" key="4">
    <source>
        <dbReference type="ARBA" id="ARBA00022837"/>
    </source>
</evidence>
<sequence length="135" mass="14630">MSFELRDHTADVAVAAEGGTLGETFAAVADGLAAAICDEAPEGGDRYPVGVHGEGREALLLDYLDDLIYQGDIESVLPVGNEAEVFFRGEWILRGSFRGVPLSRVDVRELKAVTYSELSLDRTDDGFEAYVLFDV</sequence>
<gene>
    <name evidence="6" type="ORF">DP107_09395</name>
</gene>
<dbReference type="AlphaFoldDB" id="A0A554N8X4"/>
<organism evidence="6 7">
    <name type="scientific">Haloglomus irregulare</name>
    <dbReference type="NCBI Taxonomy" id="2234134"/>
    <lineage>
        <taxon>Archaea</taxon>
        <taxon>Methanobacteriati</taxon>
        <taxon>Methanobacteriota</taxon>
        <taxon>Stenosarchaea group</taxon>
        <taxon>Halobacteria</taxon>
        <taxon>Halobacteriales</taxon>
        <taxon>Natronomonadaceae</taxon>
        <taxon>Haloglomus</taxon>
    </lineage>
</organism>
<dbReference type="SUPFAM" id="SSF69819">
    <property type="entry name" value="MTH1598-like"/>
    <property type="match status" value="1"/>
</dbReference>
<dbReference type="RefSeq" id="WP_144261906.1">
    <property type="nucleotide sequence ID" value="NZ_QMDX01000005.1"/>
</dbReference>
<evidence type="ECO:0000313" key="7">
    <source>
        <dbReference type="Proteomes" id="UP000319894"/>
    </source>
</evidence>
<keyword evidence="2" id="KW-0819">tRNA processing</keyword>
<dbReference type="Proteomes" id="UP000319894">
    <property type="component" value="Unassembled WGS sequence"/>
</dbReference>
<dbReference type="Pfam" id="PF01951">
    <property type="entry name" value="Archease"/>
    <property type="match status" value="1"/>
</dbReference>
<dbReference type="EMBL" id="QMDX01000005">
    <property type="protein sequence ID" value="TSD13857.1"/>
    <property type="molecule type" value="Genomic_DNA"/>
</dbReference>
<keyword evidence="4" id="KW-0106">Calcium</keyword>
<reference evidence="6 7" key="1">
    <citation type="submission" date="2018-06" db="EMBL/GenBank/DDBJ databases">
        <title>Natronomonas sp. F16-60 a new haloarchaeon isolated from a solar saltern of Isla Cristina, Huelva, Spain.</title>
        <authorList>
            <person name="Duran-Viseras A."/>
            <person name="Sanchez-Porro C."/>
            <person name="Ventosa A."/>
        </authorList>
    </citation>
    <scope>NUCLEOTIDE SEQUENCE [LARGE SCALE GENOMIC DNA]</scope>
    <source>
        <strain evidence="6 7">F16-60</strain>
    </source>
</reference>
<proteinExistence type="inferred from homology"/>
<dbReference type="GO" id="GO:0008033">
    <property type="term" value="P:tRNA processing"/>
    <property type="evidence" value="ECO:0007669"/>
    <property type="project" value="UniProtKB-KW"/>
</dbReference>
<protein>
    <submittedName>
        <fullName evidence="6">Archease</fullName>
    </submittedName>
</protein>
<dbReference type="PANTHER" id="PTHR12682:SF11">
    <property type="entry name" value="PROTEIN ARCHEASE"/>
    <property type="match status" value="1"/>
</dbReference>
<evidence type="ECO:0000256" key="2">
    <source>
        <dbReference type="ARBA" id="ARBA00022694"/>
    </source>
</evidence>
<dbReference type="PANTHER" id="PTHR12682">
    <property type="entry name" value="ARCHEASE"/>
    <property type="match status" value="1"/>
</dbReference>
<dbReference type="InterPro" id="IPR002804">
    <property type="entry name" value="Archease"/>
</dbReference>
<comment type="similarity">
    <text evidence="1">Belongs to the archease family.</text>
</comment>
<dbReference type="InterPro" id="IPR023572">
    <property type="entry name" value="Archease_dom"/>
</dbReference>
<feature type="domain" description="Archease" evidence="5">
    <location>
        <begin position="3"/>
        <end position="135"/>
    </location>
</feature>
<dbReference type="InParanoid" id="A0A554N8X4"/>
<comment type="caution">
    <text evidence="6">The sequence shown here is derived from an EMBL/GenBank/DDBJ whole genome shotgun (WGS) entry which is preliminary data.</text>
</comment>
<dbReference type="GO" id="GO:0046872">
    <property type="term" value="F:metal ion binding"/>
    <property type="evidence" value="ECO:0007669"/>
    <property type="project" value="UniProtKB-KW"/>
</dbReference>
<evidence type="ECO:0000259" key="5">
    <source>
        <dbReference type="Pfam" id="PF01951"/>
    </source>
</evidence>
<evidence type="ECO:0000256" key="1">
    <source>
        <dbReference type="ARBA" id="ARBA00007963"/>
    </source>
</evidence>
<accession>A0A554N8X4</accession>
<dbReference type="OrthoDB" id="8831at2157"/>
<keyword evidence="7" id="KW-1185">Reference proteome</keyword>
<dbReference type="InterPro" id="IPR036820">
    <property type="entry name" value="Archease_dom_sf"/>
</dbReference>
<dbReference type="FunCoup" id="A0A554N8X4">
    <property type="interactions" value="41"/>
</dbReference>
<name>A0A554N8X4_9EURY</name>